<evidence type="ECO:0000256" key="4">
    <source>
        <dbReference type="ARBA" id="ARBA00022833"/>
    </source>
</evidence>
<dbReference type="Pfam" id="PF01411">
    <property type="entry name" value="tRNA-synt_2c"/>
    <property type="match status" value="1"/>
</dbReference>
<dbReference type="InterPro" id="IPR018163">
    <property type="entry name" value="Thr/Ala-tRNA-synth_IIc_edit"/>
</dbReference>
<feature type="domain" description="Alanyl-transfer RNA synthetases family profile" evidence="5">
    <location>
        <begin position="1"/>
        <end position="236"/>
    </location>
</feature>
<dbReference type="SMART" id="SM00863">
    <property type="entry name" value="tRNA_SAD"/>
    <property type="match status" value="1"/>
</dbReference>
<comment type="cofactor">
    <cofactor evidence="1">
        <name>Zn(2+)</name>
        <dbReference type="ChEBI" id="CHEBI:29105"/>
    </cofactor>
</comment>
<dbReference type="InterPro" id="IPR009000">
    <property type="entry name" value="Transl_B-barrel_sf"/>
</dbReference>
<name>A0A9E8LWT9_9BACI</name>
<sequence>MATEKLFYSNPAIFEWDAEISDVEQVDDGWKVKLNQTNFYPEGGGQPCDLGTIDGKEVVDVQKFGDDVIHIMKEKPEKQFVHCQIDKRRRIEHTQHHSCQHLLSAVCLQLYDFKTVSFHLSNDKATIDLDVPDVSDEQICNIEKLTNDYIVQNRKVNIFYLDEEELSTYPLRKIPKGLKRYRIVEIEGVEYNACGGTHVTSTAEIGCMKILKREKNRGKMRIYFTCGLRLLDDYRKKHETISRLVKQLGTSQQMLEQKIEQLMVDQKGMESRYDKLFSELADVYIEKWHKSLEHGFAMEIFEEKTMKELNVLATKWFLKGGKIALLASLSERRILFAHNGNVDFHCGMFMKEIVRRFSAKGGGDSKRAQGLFLDANTVSEAVTKMERELRKLLPRT</sequence>
<evidence type="ECO:0000313" key="6">
    <source>
        <dbReference type="EMBL" id="WAA11029.1"/>
    </source>
</evidence>
<evidence type="ECO:0000256" key="2">
    <source>
        <dbReference type="ARBA" id="ARBA00004496"/>
    </source>
</evidence>
<evidence type="ECO:0000313" key="7">
    <source>
        <dbReference type="Proteomes" id="UP001164718"/>
    </source>
</evidence>
<dbReference type="PANTHER" id="PTHR43462">
    <property type="entry name" value="ALANYL-TRNA EDITING PROTEIN"/>
    <property type="match status" value="1"/>
</dbReference>
<dbReference type="Pfam" id="PF07973">
    <property type="entry name" value="tRNA_SAD"/>
    <property type="match status" value="1"/>
</dbReference>
<dbReference type="GO" id="GO:0005737">
    <property type="term" value="C:cytoplasm"/>
    <property type="evidence" value="ECO:0007669"/>
    <property type="project" value="UniProtKB-SubCell"/>
</dbReference>
<evidence type="ECO:0000256" key="1">
    <source>
        <dbReference type="ARBA" id="ARBA00001947"/>
    </source>
</evidence>
<accession>A0A9E8LWT9</accession>
<gene>
    <name evidence="6" type="ORF">OE104_06910</name>
</gene>
<dbReference type="SUPFAM" id="SSF55186">
    <property type="entry name" value="ThrRS/AlaRS common domain"/>
    <property type="match status" value="1"/>
</dbReference>
<comment type="subcellular location">
    <subcellularLocation>
        <location evidence="2">Cytoplasm</location>
    </subcellularLocation>
</comment>
<proteinExistence type="predicted"/>
<dbReference type="SUPFAM" id="SSF50447">
    <property type="entry name" value="Translation proteins"/>
    <property type="match status" value="1"/>
</dbReference>
<dbReference type="GO" id="GO:0003676">
    <property type="term" value="F:nucleic acid binding"/>
    <property type="evidence" value="ECO:0007669"/>
    <property type="project" value="InterPro"/>
</dbReference>
<keyword evidence="3" id="KW-0479">Metal-binding</keyword>
<dbReference type="PROSITE" id="PS50860">
    <property type="entry name" value="AA_TRNA_LIGASE_II_ALA"/>
    <property type="match status" value="1"/>
</dbReference>
<keyword evidence="4" id="KW-0862">Zinc</keyword>
<protein>
    <submittedName>
        <fullName evidence="6">Alanine--tRNA ligase-related protein</fullName>
    </submittedName>
</protein>
<dbReference type="InterPro" id="IPR018165">
    <property type="entry name" value="Ala-tRNA-synth_IIc_core"/>
</dbReference>
<dbReference type="GO" id="GO:0002161">
    <property type="term" value="F:aminoacyl-tRNA deacylase activity"/>
    <property type="evidence" value="ECO:0007669"/>
    <property type="project" value="UniProtKB-ARBA"/>
</dbReference>
<dbReference type="Gene3D" id="3.10.310.40">
    <property type="match status" value="1"/>
</dbReference>
<dbReference type="InterPro" id="IPR012947">
    <property type="entry name" value="tRNA_SAD"/>
</dbReference>
<dbReference type="GO" id="GO:0046872">
    <property type="term" value="F:metal ion binding"/>
    <property type="evidence" value="ECO:0007669"/>
    <property type="project" value="UniProtKB-KW"/>
</dbReference>
<keyword evidence="7" id="KW-1185">Reference proteome</keyword>
<dbReference type="GO" id="GO:0005524">
    <property type="term" value="F:ATP binding"/>
    <property type="evidence" value="ECO:0007669"/>
    <property type="project" value="InterPro"/>
</dbReference>
<dbReference type="Proteomes" id="UP001164718">
    <property type="component" value="Chromosome"/>
</dbReference>
<dbReference type="PANTHER" id="PTHR43462:SF1">
    <property type="entry name" value="ALANYL-TRNA EDITING PROTEIN AARSD1"/>
    <property type="match status" value="1"/>
</dbReference>
<dbReference type="GO" id="GO:0004813">
    <property type="term" value="F:alanine-tRNA ligase activity"/>
    <property type="evidence" value="ECO:0007669"/>
    <property type="project" value="InterPro"/>
</dbReference>
<dbReference type="InterPro" id="IPR018164">
    <property type="entry name" value="Ala-tRNA-synth_IIc_N"/>
</dbReference>
<reference evidence="6" key="1">
    <citation type="submission" date="2022-09" db="EMBL/GenBank/DDBJ databases">
        <title>Complete Genomes of Fervidibacillus albus and Fervidibacillus halotolerans isolated from tidal flat sediments.</title>
        <authorList>
            <person name="Kwon K.K."/>
            <person name="Yang S.-H."/>
            <person name="Park M.J."/>
            <person name="Oh H.-M."/>
        </authorList>
    </citation>
    <scope>NUCLEOTIDE SEQUENCE</scope>
    <source>
        <strain evidence="6">MEBiC13591</strain>
    </source>
</reference>
<dbReference type="Gene3D" id="2.40.30.130">
    <property type="match status" value="1"/>
</dbReference>
<keyword evidence="6" id="KW-0436">Ligase</keyword>
<dbReference type="Gene3D" id="3.30.980.10">
    <property type="entry name" value="Threonyl-trna Synthetase, Chain A, domain 2"/>
    <property type="match status" value="1"/>
</dbReference>
<dbReference type="KEGG" id="faf:OE104_06910"/>
<evidence type="ECO:0000256" key="3">
    <source>
        <dbReference type="ARBA" id="ARBA00022723"/>
    </source>
</evidence>
<dbReference type="AlphaFoldDB" id="A0A9E8LWT9"/>
<dbReference type="GO" id="GO:0006419">
    <property type="term" value="P:alanyl-tRNA aminoacylation"/>
    <property type="evidence" value="ECO:0007669"/>
    <property type="project" value="InterPro"/>
</dbReference>
<evidence type="ECO:0000259" key="5">
    <source>
        <dbReference type="PROSITE" id="PS50860"/>
    </source>
</evidence>
<dbReference type="EMBL" id="CP106878">
    <property type="protein sequence ID" value="WAA11029.1"/>
    <property type="molecule type" value="Genomic_DNA"/>
</dbReference>
<organism evidence="6 7">
    <name type="scientific">Fervidibacillus albus</name>
    <dbReference type="NCBI Taxonomy" id="2980026"/>
    <lineage>
        <taxon>Bacteria</taxon>
        <taxon>Bacillati</taxon>
        <taxon>Bacillota</taxon>
        <taxon>Bacilli</taxon>
        <taxon>Bacillales</taxon>
        <taxon>Bacillaceae</taxon>
        <taxon>Fervidibacillus</taxon>
    </lineage>
</organism>
<dbReference type="RefSeq" id="WP_275418846.1">
    <property type="nucleotide sequence ID" value="NZ_CP106878.1"/>
</dbReference>
<dbReference type="InterPro" id="IPR051335">
    <property type="entry name" value="Alanyl-tRNA_Editing_Enzymes"/>
</dbReference>